<dbReference type="EMBL" id="GBEZ01008019">
    <property type="protein sequence ID" value="JAC77485.1"/>
    <property type="molecule type" value="Transcribed_RNA"/>
</dbReference>
<proteinExistence type="predicted"/>
<dbReference type="AlphaFoldDB" id="A0A061S3K4"/>
<organism evidence="1">
    <name type="scientific">Tetraselmis sp. GSL018</name>
    <dbReference type="NCBI Taxonomy" id="582737"/>
    <lineage>
        <taxon>Eukaryota</taxon>
        <taxon>Viridiplantae</taxon>
        <taxon>Chlorophyta</taxon>
        <taxon>core chlorophytes</taxon>
        <taxon>Chlorodendrophyceae</taxon>
        <taxon>Chlorodendrales</taxon>
        <taxon>Chlorodendraceae</taxon>
        <taxon>Tetraselmis</taxon>
    </lineage>
</organism>
<gene>
    <name evidence="1" type="ORF">TSPGSL018_17562</name>
</gene>
<name>A0A061S3K4_9CHLO</name>
<evidence type="ECO:0000313" key="1">
    <source>
        <dbReference type="EMBL" id="JAC77485.1"/>
    </source>
</evidence>
<reference evidence="1" key="1">
    <citation type="submission" date="2014-05" db="EMBL/GenBank/DDBJ databases">
        <title>The transcriptome of the halophilic microalga Tetraselmis sp. GSL018 isolated from the Great Salt Lake, Utah.</title>
        <authorList>
            <person name="Jinkerson R.E."/>
            <person name="D'Adamo S."/>
            <person name="Posewitz M.C."/>
        </authorList>
    </citation>
    <scope>NUCLEOTIDE SEQUENCE</scope>
    <source>
        <strain evidence="1">GSL018</strain>
    </source>
</reference>
<protein>
    <submittedName>
        <fullName evidence="1">Uncharacterized protein</fullName>
    </submittedName>
</protein>
<sequence length="336" mass="38440">MVIAKRASKLFGNRVHKLFSSRRICSQSGFYGPWLEQLFPQGYIERPERYPDDEEWSRVMKASSTWPFEVENSTVVACFVSSSIQGEIVAETLNSLAVVGRQRRFTSRDCASLYRGFRLYVVTIGVVLADIVAHVRLVETKIGTRFLIGDKSVLPQREGLLEVLAPAASDLWGSHLKLLLDLRSKTMASEDLTIEYLSGISARFQEAQSLLLSILPLCIIDYCFHLRKNLTKDLTWKLLRDSLNTERLKDFPRFRGMRLQVIAGLVAAVPKHDRANRLANVPRFFLPIPQKILLAACDILYSRGFLRPLKRIINEAQAIKGNSYRRNCWLEHEWGR</sequence>
<accession>A0A061S3K4</accession>